<reference evidence="1 2" key="1">
    <citation type="submission" date="2023-02" db="EMBL/GenBank/DDBJ databases">
        <title>LHISI_Scaffold_Assembly.</title>
        <authorList>
            <person name="Stuart O.P."/>
            <person name="Cleave R."/>
            <person name="Magrath M.J.L."/>
            <person name="Mikheyev A.S."/>
        </authorList>
    </citation>
    <scope>NUCLEOTIDE SEQUENCE [LARGE SCALE GENOMIC DNA]</scope>
    <source>
        <strain evidence="1">Daus_M_001</strain>
        <tissue evidence="1">Leg muscle</tissue>
    </source>
</reference>
<name>A0ABQ9G9N5_9NEOP</name>
<gene>
    <name evidence="1" type="ORF">PR048_031962</name>
</gene>
<sequence length="79" mass="9204">MIQMRLYFFRLIMEEHAPINFQVGADNKNTVRTDSGLLTTVMITFHSQCTTLTKILSMNLCFWKLHHLLENFTANIVEA</sequence>
<organism evidence="1 2">
    <name type="scientific">Dryococelus australis</name>
    <dbReference type="NCBI Taxonomy" id="614101"/>
    <lineage>
        <taxon>Eukaryota</taxon>
        <taxon>Metazoa</taxon>
        <taxon>Ecdysozoa</taxon>
        <taxon>Arthropoda</taxon>
        <taxon>Hexapoda</taxon>
        <taxon>Insecta</taxon>
        <taxon>Pterygota</taxon>
        <taxon>Neoptera</taxon>
        <taxon>Polyneoptera</taxon>
        <taxon>Phasmatodea</taxon>
        <taxon>Verophasmatodea</taxon>
        <taxon>Anareolatae</taxon>
        <taxon>Phasmatidae</taxon>
        <taxon>Eurycanthinae</taxon>
        <taxon>Dryococelus</taxon>
    </lineage>
</organism>
<keyword evidence="2" id="KW-1185">Reference proteome</keyword>
<evidence type="ECO:0000313" key="2">
    <source>
        <dbReference type="Proteomes" id="UP001159363"/>
    </source>
</evidence>
<dbReference type="Proteomes" id="UP001159363">
    <property type="component" value="Chromosome 14"/>
</dbReference>
<comment type="caution">
    <text evidence="1">The sequence shown here is derived from an EMBL/GenBank/DDBJ whole genome shotgun (WGS) entry which is preliminary data.</text>
</comment>
<dbReference type="EMBL" id="JARBHB010000015">
    <property type="protein sequence ID" value="KAJ8868153.1"/>
    <property type="molecule type" value="Genomic_DNA"/>
</dbReference>
<evidence type="ECO:0000313" key="1">
    <source>
        <dbReference type="EMBL" id="KAJ8868153.1"/>
    </source>
</evidence>
<accession>A0ABQ9G9N5</accession>
<protein>
    <submittedName>
        <fullName evidence="1">Uncharacterized protein</fullName>
    </submittedName>
</protein>
<proteinExistence type="predicted"/>